<name>A0A1M7YYG9_9VIBR</name>
<dbReference type="InterPro" id="IPR014710">
    <property type="entry name" value="RmlC-like_jellyroll"/>
</dbReference>
<evidence type="ECO:0000313" key="3">
    <source>
        <dbReference type="Proteomes" id="UP000184600"/>
    </source>
</evidence>
<feature type="domain" description="Cyclic nucleotide-binding" evidence="1">
    <location>
        <begin position="48"/>
        <end position="131"/>
    </location>
</feature>
<dbReference type="InterPro" id="IPR000595">
    <property type="entry name" value="cNMP-bd_dom"/>
</dbReference>
<dbReference type="Gene3D" id="2.60.120.10">
    <property type="entry name" value="Jelly Rolls"/>
    <property type="match status" value="1"/>
</dbReference>
<dbReference type="Pfam" id="PF00027">
    <property type="entry name" value="cNMP_binding"/>
    <property type="match status" value="1"/>
</dbReference>
<protein>
    <submittedName>
        <fullName evidence="2">Cyclic nucleotide-binding domain protein</fullName>
    </submittedName>
</protein>
<accession>A0A1M7YYG9</accession>
<proteinExistence type="predicted"/>
<dbReference type="AlphaFoldDB" id="A0A1M7YYG9"/>
<keyword evidence="3" id="KW-1185">Reference proteome</keyword>
<dbReference type="Proteomes" id="UP000184600">
    <property type="component" value="Unassembled WGS sequence"/>
</dbReference>
<gene>
    <name evidence="2" type="ORF">VQ7734_03489</name>
</gene>
<dbReference type="STRING" id="1117707.VQ7734_03489"/>
<dbReference type="InterPro" id="IPR018490">
    <property type="entry name" value="cNMP-bd_dom_sf"/>
</dbReference>
<evidence type="ECO:0000313" key="2">
    <source>
        <dbReference type="EMBL" id="SHO57719.1"/>
    </source>
</evidence>
<dbReference type="CDD" id="cd00038">
    <property type="entry name" value="CAP_ED"/>
    <property type="match status" value="1"/>
</dbReference>
<reference evidence="3" key="1">
    <citation type="submission" date="2016-12" db="EMBL/GenBank/DDBJ databases">
        <authorList>
            <person name="Rodrigo-Torres L."/>
            <person name="Arahal R.D."/>
            <person name="Lucena T."/>
        </authorList>
    </citation>
    <scope>NUCLEOTIDE SEQUENCE [LARGE SCALE GENOMIC DNA]</scope>
</reference>
<organism evidence="2 3">
    <name type="scientific">Vibrio quintilis</name>
    <dbReference type="NCBI Taxonomy" id="1117707"/>
    <lineage>
        <taxon>Bacteria</taxon>
        <taxon>Pseudomonadati</taxon>
        <taxon>Pseudomonadota</taxon>
        <taxon>Gammaproteobacteria</taxon>
        <taxon>Vibrionales</taxon>
        <taxon>Vibrionaceae</taxon>
        <taxon>Vibrio</taxon>
    </lineage>
</organism>
<sequence>MIKFPGISAHSSTQNTEKMFDSFQQQLTDHHFTASEIEQMMQSARLIELPTRHILLNQGDIAREICFILQGICHAVYLTGQGKAFSKEFWWENDWIIGFESLIRQQPSPYLIESLTPCTLVTLPIETLWRWREQKHGIYLKLLETQLIHKEHKERFMLLYSPQERYQLFREHFPDLLERLSDYQIAAYLGITPVSLSRIKKRCKN</sequence>
<evidence type="ECO:0000259" key="1">
    <source>
        <dbReference type="Pfam" id="PF00027"/>
    </source>
</evidence>
<dbReference type="SUPFAM" id="SSF51206">
    <property type="entry name" value="cAMP-binding domain-like"/>
    <property type="match status" value="1"/>
</dbReference>
<dbReference type="EMBL" id="FRFG01000047">
    <property type="protein sequence ID" value="SHO57719.1"/>
    <property type="molecule type" value="Genomic_DNA"/>
</dbReference>